<feature type="active site" description="Proton donor" evidence="3">
    <location>
        <position position="491"/>
    </location>
</feature>
<dbReference type="Gene3D" id="2.70.98.40">
    <property type="entry name" value="Glycoside hydrolase, family 65, N-terminal domain"/>
    <property type="match status" value="1"/>
</dbReference>
<dbReference type="InterPro" id="IPR037018">
    <property type="entry name" value="GH65_N"/>
</dbReference>
<organism evidence="9 10">
    <name type="scientific">Mycobacterium asiaticum</name>
    <dbReference type="NCBI Taxonomy" id="1790"/>
    <lineage>
        <taxon>Bacteria</taxon>
        <taxon>Bacillati</taxon>
        <taxon>Actinomycetota</taxon>
        <taxon>Actinomycetes</taxon>
        <taxon>Mycobacteriales</taxon>
        <taxon>Mycobacteriaceae</taxon>
        <taxon>Mycobacterium</taxon>
    </lineage>
</organism>
<dbReference type="Pfam" id="PF03632">
    <property type="entry name" value="Glyco_hydro_65m"/>
    <property type="match status" value="1"/>
</dbReference>
<dbReference type="GO" id="GO:0016757">
    <property type="term" value="F:glycosyltransferase activity"/>
    <property type="evidence" value="ECO:0007669"/>
    <property type="project" value="UniProtKB-ARBA"/>
</dbReference>
<feature type="domain" description="Glycoside hydrolase family 65 central catalytic" evidence="6">
    <location>
        <begin position="330"/>
        <end position="682"/>
    </location>
</feature>
<dbReference type="GO" id="GO:0004553">
    <property type="term" value="F:hydrolase activity, hydrolyzing O-glycosyl compounds"/>
    <property type="evidence" value="ECO:0007669"/>
    <property type="project" value="TreeGrafter"/>
</dbReference>
<dbReference type="Proteomes" id="UP000093928">
    <property type="component" value="Unassembled WGS sequence"/>
</dbReference>
<feature type="domain" description="Glycoside hydrolase family 65 N-terminal" evidence="8">
    <location>
        <begin position="21"/>
        <end position="273"/>
    </location>
</feature>
<dbReference type="Pfam" id="PF03633">
    <property type="entry name" value="Glyco_hydro_65C"/>
    <property type="match status" value="1"/>
</dbReference>
<dbReference type="SUPFAM" id="SSF48208">
    <property type="entry name" value="Six-hairpin glycosidases"/>
    <property type="match status" value="1"/>
</dbReference>
<dbReference type="GO" id="GO:0030246">
    <property type="term" value="F:carbohydrate binding"/>
    <property type="evidence" value="ECO:0007669"/>
    <property type="project" value="InterPro"/>
</dbReference>
<dbReference type="AlphaFoldDB" id="A0A1A3PA96"/>
<dbReference type="Gene3D" id="2.60.420.10">
    <property type="entry name" value="Maltose phosphorylase, domain 3"/>
    <property type="match status" value="1"/>
</dbReference>
<dbReference type="SUPFAM" id="SSF74650">
    <property type="entry name" value="Galactose mutarotase-like"/>
    <property type="match status" value="1"/>
</dbReference>
<dbReference type="InterPro" id="IPR005194">
    <property type="entry name" value="Glyco_hydro_65_C"/>
</dbReference>
<feature type="binding site" evidence="4">
    <location>
        <begin position="595"/>
        <end position="596"/>
    </location>
    <ligand>
        <name>substrate</name>
    </ligand>
</feature>
<gene>
    <name evidence="9" type="ORF">A5634_14580</name>
</gene>
<evidence type="ECO:0000256" key="4">
    <source>
        <dbReference type="PIRSR" id="PIRSR036289-51"/>
    </source>
</evidence>
<evidence type="ECO:0000256" key="1">
    <source>
        <dbReference type="ARBA" id="ARBA00006768"/>
    </source>
</evidence>
<feature type="binding site" evidence="4">
    <location>
        <begin position="364"/>
        <end position="365"/>
    </location>
    <ligand>
        <name>substrate</name>
    </ligand>
</feature>
<reference evidence="9 10" key="1">
    <citation type="submission" date="2016-06" db="EMBL/GenBank/DDBJ databases">
        <authorList>
            <person name="Kjaerup R.B."/>
            <person name="Dalgaard T.S."/>
            <person name="Juul-Madsen H.R."/>
        </authorList>
    </citation>
    <scope>NUCLEOTIDE SEQUENCE [LARGE SCALE GENOMIC DNA]</scope>
    <source>
        <strain evidence="9 10">1165133.8</strain>
    </source>
</reference>
<evidence type="ECO:0000256" key="3">
    <source>
        <dbReference type="PIRSR" id="PIRSR036289-50"/>
    </source>
</evidence>
<dbReference type="InterPro" id="IPR008928">
    <property type="entry name" value="6-hairpin_glycosidase_sf"/>
</dbReference>
<dbReference type="PANTHER" id="PTHR11051">
    <property type="entry name" value="GLYCOSYL HYDROLASE-RELATED"/>
    <property type="match status" value="1"/>
</dbReference>
<dbReference type="PANTHER" id="PTHR11051:SF13">
    <property type="entry name" value="GLYCOSYL TRANSFERASE"/>
    <property type="match status" value="1"/>
</dbReference>
<comment type="similarity">
    <text evidence="1">Belongs to the glycosyl hydrolase 65 family.</text>
</comment>
<dbReference type="InterPro" id="IPR005195">
    <property type="entry name" value="Glyco_hydro_65_M"/>
</dbReference>
<feature type="region of interest" description="Disordered" evidence="5">
    <location>
        <begin position="762"/>
        <end position="783"/>
    </location>
</feature>
<accession>A0A1A3PA96</accession>
<dbReference type="PIRSF" id="PIRSF036289">
    <property type="entry name" value="Glycosyl_hydrolase_malt_phosph"/>
    <property type="match status" value="1"/>
</dbReference>
<dbReference type="InterPro" id="IPR017045">
    <property type="entry name" value="Malt_Pase/Glycosyl_Hdrlase"/>
</dbReference>
<evidence type="ECO:0000256" key="2">
    <source>
        <dbReference type="ARBA" id="ARBA00023295"/>
    </source>
</evidence>
<keyword evidence="9" id="KW-0378">Hydrolase</keyword>
<evidence type="ECO:0000259" key="8">
    <source>
        <dbReference type="Pfam" id="PF03636"/>
    </source>
</evidence>
<dbReference type="Pfam" id="PF03636">
    <property type="entry name" value="Glyco_hydro_65N"/>
    <property type="match status" value="1"/>
</dbReference>
<evidence type="ECO:0000313" key="10">
    <source>
        <dbReference type="Proteomes" id="UP000093928"/>
    </source>
</evidence>
<dbReference type="GO" id="GO:0005975">
    <property type="term" value="P:carbohydrate metabolic process"/>
    <property type="evidence" value="ECO:0007669"/>
    <property type="project" value="InterPro"/>
</dbReference>
<sequence length="783" mass="86467">MSQNYSEPGFHVAPWELRWCGLNLESLADMESIFALSNGNIGVRATLDEGEPVGTPGTYLNGFYEERELPYPEGGYGYPEDGQTVVNVTDGTIIRLFVQDSPMDMRYSRAVEHERVLDFRSGTLRRDTVWTSPTGRSVRIRSERLVSFTQRAVAAIRYEVEPLDADLDLVVQSDLLANEPVPTGGADPRLAAALDRPLAADFATAQDLSAVLVHHTKRSGLRVATGMDHHLELSSAADVTIGAEEDLARLTIAVDVAKGEVLRLTKYVAYGWSSRRSVPALRAQVDAALAQAKQTGWQNLLARQRDYLDKFWSHADIEIDGCPELQQAVRYALFQVLQAGARGESRPIPAKGLTGPGYDGHSFWDTEIFVLPMLTHTMPEAAADALRWRHATLDKAKHRARELSHDGAMFPWRTINGAECSAYWPAGTAGVHVNADIAYATAQYLAATADTEFETDCGVELLVETARLWASLGHRDASGKFRIDGVTGPDEYSALGDNNLFTNLMAQQNFRDAADACERRPDIAQRLEVGDEETARWRDSADRMTLPYNAELGVHEQAENFTRQGRWDFAATPKEDYPLLLRYPYFELYRKQVVKQADVTMAMYLRGDAFTAQEKERNFRYYEALTVRDSSLSACGQAILAAEVGHLQLALDYLAETAFIDLHNLHDNVSSGLHIAALAGSWLVCVAGFGGMRNHGDALSFAPQLPPALNRLAFRILWRGRCLAVEVSDQQATYRLHSGQSLTLTHHGQSFTLGDDAVTLPVPEPASPAAVESPPGREPLRHG</sequence>
<comment type="caution">
    <text evidence="9">The sequence shown here is derived from an EMBL/GenBank/DDBJ whole genome shotgun (WGS) entry which is preliminary data.</text>
</comment>
<dbReference type="InterPro" id="IPR011013">
    <property type="entry name" value="Gal_mutarotase_sf_dom"/>
</dbReference>
<proteinExistence type="inferred from homology"/>
<name>A0A1A3PA96_MYCAS</name>
<dbReference type="OrthoDB" id="9816160at2"/>
<protein>
    <submittedName>
        <fullName evidence="9">Glycosyl hydrolase</fullName>
    </submittedName>
</protein>
<evidence type="ECO:0000256" key="5">
    <source>
        <dbReference type="SAM" id="MobiDB-lite"/>
    </source>
</evidence>
<evidence type="ECO:0000313" key="9">
    <source>
        <dbReference type="EMBL" id="OBK31066.1"/>
    </source>
</evidence>
<evidence type="ECO:0000259" key="6">
    <source>
        <dbReference type="Pfam" id="PF03632"/>
    </source>
</evidence>
<dbReference type="RefSeq" id="WP_065142356.1">
    <property type="nucleotide sequence ID" value="NZ_LZLS01000012.1"/>
</dbReference>
<evidence type="ECO:0000259" key="7">
    <source>
        <dbReference type="Pfam" id="PF03633"/>
    </source>
</evidence>
<dbReference type="EMBL" id="LZLS01000012">
    <property type="protein sequence ID" value="OBK31066.1"/>
    <property type="molecule type" value="Genomic_DNA"/>
</dbReference>
<dbReference type="InterPro" id="IPR012341">
    <property type="entry name" value="6hp_glycosidase-like_sf"/>
</dbReference>
<dbReference type="InterPro" id="IPR005196">
    <property type="entry name" value="Glyco_hydro_65_N"/>
</dbReference>
<keyword evidence="2" id="KW-0326">Glycosidase</keyword>
<feature type="domain" description="Glycoside hydrolase family 65 C-terminal" evidence="7">
    <location>
        <begin position="692"/>
        <end position="753"/>
    </location>
</feature>
<dbReference type="Gene3D" id="1.50.10.10">
    <property type="match status" value="1"/>
</dbReference>